<keyword evidence="2" id="KW-1185">Reference proteome</keyword>
<reference evidence="1" key="1">
    <citation type="submission" date="2020-02" db="EMBL/GenBank/DDBJ databases">
        <authorList>
            <person name="Enbody D E."/>
            <person name="Pettersson E M."/>
        </authorList>
    </citation>
    <scope>NUCLEOTIDE SEQUENCE [LARGE SCALE GENOMIC DNA]</scope>
</reference>
<protein>
    <submittedName>
        <fullName evidence="1">Uncharacterized protein</fullName>
    </submittedName>
</protein>
<accession>A0A8U8BW61</accession>
<dbReference type="Ensembl" id="ENSCPVT00000025972.1">
    <property type="protein sequence ID" value="ENSCPVP00000026570.1"/>
    <property type="gene ID" value="ENSCPVG00000018170.1"/>
</dbReference>
<reference evidence="1" key="2">
    <citation type="submission" date="2025-08" db="UniProtKB">
        <authorList>
            <consortium name="Ensembl"/>
        </authorList>
    </citation>
    <scope>IDENTIFICATION</scope>
</reference>
<sequence>RWDGVSGLPRARCPSRHVCREPIIFVPACAGPGTPVCVCPGAGGAGGQEVGAARQGGREPRLGGTSWNENILPSSVWILH</sequence>
<dbReference type="Proteomes" id="UP000694382">
    <property type="component" value="Chromosome 6"/>
</dbReference>
<name>A0A8U8BW61_GEOPR</name>
<proteinExistence type="predicted"/>
<dbReference type="AlphaFoldDB" id="A0A8U8BW61"/>
<organism evidence="1 2">
    <name type="scientific">Geospiza parvula</name>
    <name type="common">Small tree-finch</name>
    <name type="synonym">Camarhynchus parvulus</name>
    <dbReference type="NCBI Taxonomy" id="87175"/>
    <lineage>
        <taxon>Eukaryota</taxon>
        <taxon>Metazoa</taxon>
        <taxon>Chordata</taxon>
        <taxon>Craniata</taxon>
        <taxon>Vertebrata</taxon>
        <taxon>Euteleostomi</taxon>
        <taxon>Archelosauria</taxon>
        <taxon>Archosauria</taxon>
        <taxon>Dinosauria</taxon>
        <taxon>Saurischia</taxon>
        <taxon>Theropoda</taxon>
        <taxon>Coelurosauria</taxon>
        <taxon>Aves</taxon>
        <taxon>Neognathae</taxon>
        <taxon>Neoaves</taxon>
        <taxon>Telluraves</taxon>
        <taxon>Australaves</taxon>
        <taxon>Passeriformes</taxon>
        <taxon>Thraupidae</taxon>
        <taxon>Camarhynchus</taxon>
    </lineage>
</organism>
<evidence type="ECO:0000313" key="1">
    <source>
        <dbReference type="Ensembl" id="ENSCPVP00000026570.1"/>
    </source>
</evidence>
<evidence type="ECO:0000313" key="2">
    <source>
        <dbReference type="Proteomes" id="UP000694382"/>
    </source>
</evidence>
<reference evidence="1" key="3">
    <citation type="submission" date="2025-09" db="UniProtKB">
        <authorList>
            <consortium name="Ensembl"/>
        </authorList>
    </citation>
    <scope>IDENTIFICATION</scope>
</reference>